<keyword evidence="1" id="KW-0732">Signal</keyword>
<dbReference type="EMBL" id="JAEKPD010000007">
    <property type="protein sequence ID" value="MBJ3762695.1"/>
    <property type="molecule type" value="Genomic_DNA"/>
</dbReference>
<gene>
    <name evidence="2" type="ORF">ILP92_08060</name>
</gene>
<evidence type="ECO:0000313" key="3">
    <source>
        <dbReference type="Proteomes" id="UP000642488"/>
    </source>
</evidence>
<dbReference type="InterPro" id="IPR032609">
    <property type="entry name" value="DUF4893"/>
</dbReference>
<accession>A0A934IHI7</accession>
<name>A0A934IHI7_9RHOB</name>
<evidence type="ECO:0000313" key="2">
    <source>
        <dbReference type="EMBL" id="MBJ3762695.1"/>
    </source>
</evidence>
<keyword evidence="3" id="KW-1185">Reference proteome</keyword>
<organism evidence="2 3">
    <name type="scientific">Palleronia pontilimi</name>
    <dbReference type="NCBI Taxonomy" id="1964209"/>
    <lineage>
        <taxon>Bacteria</taxon>
        <taxon>Pseudomonadati</taxon>
        <taxon>Pseudomonadota</taxon>
        <taxon>Alphaproteobacteria</taxon>
        <taxon>Rhodobacterales</taxon>
        <taxon>Roseobacteraceae</taxon>
        <taxon>Palleronia</taxon>
    </lineage>
</organism>
<protein>
    <submittedName>
        <fullName evidence="2">DUF4893 domain-containing protein</fullName>
    </submittedName>
</protein>
<reference evidence="2" key="1">
    <citation type="submission" date="2020-12" db="EMBL/GenBank/DDBJ databases">
        <title>Bacterial taxonomy.</title>
        <authorList>
            <person name="Pan X."/>
        </authorList>
    </citation>
    <scope>NUCLEOTIDE SEQUENCE</scope>
    <source>
        <strain evidence="2">KCTC 52957</strain>
    </source>
</reference>
<sequence length="192" mass="20401">MLRASGLALLLGALPALAAPPLRDADLDRLARFETAAGDALLQALSTGADADVAILTRALSGAPVPPTPSGDWNCRTLKLGGAVGLVVYTDFDCRIRGIGPTEWTFEKLTGSQQTEGTIAFQEGRAVYRGVGYTGDAPAMDYAALPAGQEPLEPNQTIPQVAVFEQTSDTTARLMFPYPLLESDFDILYLTR</sequence>
<dbReference type="RefSeq" id="WP_198915870.1">
    <property type="nucleotide sequence ID" value="NZ_JAEKPD010000007.1"/>
</dbReference>
<feature type="signal peptide" evidence="1">
    <location>
        <begin position="1"/>
        <end position="18"/>
    </location>
</feature>
<evidence type="ECO:0000256" key="1">
    <source>
        <dbReference type="SAM" id="SignalP"/>
    </source>
</evidence>
<dbReference type="AlphaFoldDB" id="A0A934IHI7"/>
<comment type="caution">
    <text evidence="2">The sequence shown here is derived from an EMBL/GenBank/DDBJ whole genome shotgun (WGS) entry which is preliminary data.</text>
</comment>
<feature type="chain" id="PRO_5036841128" evidence="1">
    <location>
        <begin position="19"/>
        <end position="192"/>
    </location>
</feature>
<proteinExistence type="predicted"/>
<dbReference type="Pfam" id="PF16233">
    <property type="entry name" value="DUF4893"/>
    <property type="match status" value="1"/>
</dbReference>
<dbReference type="Proteomes" id="UP000642488">
    <property type="component" value="Unassembled WGS sequence"/>
</dbReference>